<dbReference type="Proteomes" id="UP001199469">
    <property type="component" value="Unassembled WGS sequence"/>
</dbReference>
<dbReference type="InterPro" id="IPR036188">
    <property type="entry name" value="FAD/NAD-bd_sf"/>
</dbReference>
<evidence type="ECO:0000313" key="5">
    <source>
        <dbReference type="EMBL" id="MCD2192856.1"/>
    </source>
</evidence>
<keyword evidence="5" id="KW-0503">Monooxygenase</keyword>
<dbReference type="InterPro" id="IPR050641">
    <property type="entry name" value="RIFMO-like"/>
</dbReference>
<evidence type="ECO:0000256" key="1">
    <source>
        <dbReference type="ARBA" id="ARBA00001974"/>
    </source>
</evidence>
<gene>
    <name evidence="5" type="ORF">LQ327_05570</name>
</gene>
<comment type="cofactor">
    <cofactor evidence="1">
        <name>FAD</name>
        <dbReference type="ChEBI" id="CHEBI:57692"/>
    </cofactor>
</comment>
<dbReference type="Pfam" id="PF01494">
    <property type="entry name" value="FAD_binding_3"/>
    <property type="match status" value="1"/>
</dbReference>
<comment type="caution">
    <text evidence="5">The sequence shown here is derived from an EMBL/GenBank/DDBJ whole genome shotgun (WGS) entry which is preliminary data.</text>
</comment>
<keyword evidence="5" id="KW-0560">Oxidoreductase</keyword>
<evidence type="ECO:0000313" key="6">
    <source>
        <dbReference type="Proteomes" id="UP001199469"/>
    </source>
</evidence>
<organism evidence="5 6">
    <name type="scientific">Actinomycetospora endophytica</name>
    <dbReference type="NCBI Taxonomy" id="2291215"/>
    <lineage>
        <taxon>Bacteria</taxon>
        <taxon>Bacillati</taxon>
        <taxon>Actinomycetota</taxon>
        <taxon>Actinomycetes</taxon>
        <taxon>Pseudonocardiales</taxon>
        <taxon>Pseudonocardiaceae</taxon>
        <taxon>Actinomycetospora</taxon>
    </lineage>
</organism>
<keyword evidence="6" id="KW-1185">Reference proteome</keyword>
<dbReference type="GO" id="GO:0004497">
    <property type="term" value="F:monooxygenase activity"/>
    <property type="evidence" value="ECO:0007669"/>
    <property type="project" value="UniProtKB-KW"/>
</dbReference>
<dbReference type="PANTHER" id="PTHR43004">
    <property type="entry name" value="TRK SYSTEM POTASSIUM UPTAKE PROTEIN"/>
    <property type="match status" value="1"/>
</dbReference>
<evidence type="ECO:0000256" key="3">
    <source>
        <dbReference type="ARBA" id="ARBA00022827"/>
    </source>
</evidence>
<dbReference type="PANTHER" id="PTHR43004:SF19">
    <property type="entry name" value="BINDING MONOOXYGENASE, PUTATIVE (JCVI)-RELATED"/>
    <property type="match status" value="1"/>
</dbReference>
<protein>
    <submittedName>
        <fullName evidence="5">FAD-dependent monooxygenase</fullName>
    </submittedName>
</protein>
<dbReference type="PRINTS" id="PR00420">
    <property type="entry name" value="RNGMNOXGNASE"/>
</dbReference>
<dbReference type="RefSeq" id="WP_230730521.1">
    <property type="nucleotide sequence ID" value="NZ_JAJNDB010000001.1"/>
</dbReference>
<dbReference type="Gene3D" id="3.30.70.2450">
    <property type="match status" value="1"/>
</dbReference>
<dbReference type="EMBL" id="JAJNDB010000001">
    <property type="protein sequence ID" value="MCD2192856.1"/>
    <property type="molecule type" value="Genomic_DNA"/>
</dbReference>
<keyword evidence="2" id="KW-0285">Flavoprotein</keyword>
<evidence type="ECO:0000259" key="4">
    <source>
        <dbReference type="Pfam" id="PF01494"/>
    </source>
</evidence>
<name>A0ABS8P3M5_9PSEU</name>
<accession>A0ABS8P3M5</accession>
<dbReference type="Gene3D" id="3.50.50.60">
    <property type="entry name" value="FAD/NAD(P)-binding domain"/>
    <property type="match status" value="1"/>
</dbReference>
<reference evidence="5 6" key="1">
    <citation type="submission" date="2021-11" db="EMBL/GenBank/DDBJ databases">
        <title>Draft genome sequence of Actinomycetospora sp. SF1 isolated from the rhizosphere soil.</title>
        <authorList>
            <person name="Duangmal K."/>
            <person name="Chantavorakit T."/>
        </authorList>
    </citation>
    <scope>NUCLEOTIDE SEQUENCE [LARGE SCALE GENOMIC DNA]</scope>
    <source>
        <strain evidence="5 6">TBRC 5722</strain>
    </source>
</reference>
<keyword evidence="3" id="KW-0274">FAD</keyword>
<feature type="domain" description="FAD-binding" evidence="4">
    <location>
        <begin position="2"/>
        <end position="338"/>
    </location>
</feature>
<sequence>MVIIGAGPSGLYAAVELARRGVAARILERLPEPHHETRATSIQPGTLELLARSGMADEVRAASVHVKCARVVDADLGLVGEMPYADLDCAWPFQCSLPQWRTEQILAERLAELGGVVERGVAVTSMEERDDGVLIRLEQADGTSTLVEATWVVGAGGAHSVMRESMDETLEGFTYPGTVLAANIGARCDLARDASNLVATPEGFVLLVPLPDERWLTFVGDLDDDESARLAHATPSAVVAPAIRRRITGDVEVEDVGWATSFHMHQRVVPRLAEGRRFLLGDAGHLSSPFGGEGLNSALHDALDIAWKLALTTRGHARPALVESFAIERLAADHHVLDVSQKVDGMARSAVEAARTGVRPSPATPAQRAALTRARCLLDVSYAGSPIVGEHLGPGVDTLPAPGPGERFPNRATLNGTAHQLLVSGTADTEGLERLDRRWRGLVDVVHGTGAPQAPSGALLVRPDGHVGFRAAPADAAGLAALDTFLDSYLVP</sequence>
<dbReference type="Gene3D" id="3.40.30.120">
    <property type="match status" value="1"/>
</dbReference>
<dbReference type="InterPro" id="IPR002938">
    <property type="entry name" value="FAD-bd"/>
</dbReference>
<dbReference type="Pfam" id="PF21274">
    <property type="entry name" value="Rng_hyd_C"/>
    <property type="match status" value="1"/>
</dbReference>
<dbReference type="SUPFAM" id="SSF51905">
    <property type="entry name" value="FAD/NAD(P)-binding domain"/>
    <property type="match status" value="1"/>
</dbReference>
<evidence type="ECO:0000256" key="2">
    <source>
        <dbReference type="ARBA" id="ARBA00022630"/>
    </source>
</evidence>
<proteinExistence type="predicted"/>